<gene>
    <name evidence="1" type="ORF">LPTSP4_16460</name>
</gene>
<dbReference type="Pfam" id="PF15566">
    <property type="entry name" value="Imm32"/>
    <property type="match status" value="1"/>
</dbReference>
<dbReference type="OrthoDB" id="3035695at2"/>
<dbReference type="AlphaFoldDB" id="A0A2P2DZR3"/>
<dbReference type="Proteomes" id="UP000245133">
    <property type="component" value="Unassembled WGS sequence"/>
</dbReference>
<sequence length="78" mass="8867">MLTVELNPDFDTVTIHGSPDRLRWLASLLRELAYLAEQNGRHHEHLMSANWGGEELDSEPQSSEGKLVDHVILYGWSP</sequence>
<name>A0A2P2DZR3_9LEPT</name>
<accession>A0A2P2DZR3</accession>
<dbReference type="RefSeq" id="WP_108975598.1">
    <property type="nucleotide sequence ID" value="NZ_BFBB01000003.1"/>
</dbReference>
<organism evidence="1 2">
    <name type="scientific">Leptospira ryugenii</name>
    <dbReference type="NCBI Taxonomy" id="1917863"/>
    <lineage>
        <taxon>Bacteria</taxon>
        <taxon>Pseudomonadati</taxon>
        <taxon>Spirochaetota</taxon>
        <taxon>Spirochaetia</taxon>
        <taxon>Leptospirales</taxon>
        <taxon>Leptospiraceae</taxon>
        <taxon>Leptospira</taxon>
    </lineage>
</organism>
<evidence type="ECO:0000313" key="2">
    <source>
        <dbReference type="Proteomes" id="UP000245133"/>
    </source>
</evidence>
<proteinExistence type="predicted"/>
<evidence type="ECO:0000313" key="1">
    <source>
        <dbReference type="EMBL" id="GBF50122.1"/>
    </source>
</evidence>
<reference evidence="1 2" key="1">
    <citation type="submission" date="2018-02" db="EMBL/GenBank/DDBJ databases">
        <title>Novel Leptospira species isolated from soil and water in Japan.</title>
        <authorList>
            <person name="Nakao R."/>
            <person name="Masuzawa T."/>
        </authorList>
    </citation>
    <scope>NUCLEOTIDE SEQUENCE [LARGE SCALE GENOMIC DNA]</scope>
    <source>
        <strain evidence="1 2">YH101</strain>
    </source>
</reference>
<comment type="caution">
    <text evidence="1">The sequence shown here is derived from an EMBL/GenBank/DDBJ whole genome shotgun (WGS) entry which is preliminary data.</text>
</comment>
<dbReference type="EMBL" id="BFBB01000003">
    <property type="protein sequence ID" value="GBF50122.1"/>
    <property type="molecule type" value="Genomic_DNA"/>
</dbReference>
<dbReference type="InterPro" id="IPR029083">
    <property type="entry name" value="Imm32"/>
</dbReference>
<protein>
    <submittedName>
        <fullName evidence="1">Uncharacterized protein</fullName>
    </submittedName>
</protein>
<keyword evidence="2" id="KW-1185">Reference proteome</keyword>